<evidence type="ECO:0000256" key="1">
    <source>
        <dbReference type="ARBA" id="ARBA00022448"/>
    </source>
</evidence>
<evidence type="ECO:0000256" key="2">
    <source>
        <dbReference type="ARBA" id="ARBA00022741"/>
    </source>
</evidence>
<dbReference type="PANTHER" id="PTHR42794:SF2">
    <property type="entry name" value="ABC TRANSPORTER ATP-BINDING PROTEIN"/>
    <property type="match status" value="1"/>
</dbReference>
<dbReference type="AlphaFoldDB" id="A0A7W9GP99"/>
<dbReference type="InterPro" id="IPR003593">
    <property type="entry name" value="AAA+_ATPase"/>
</dbReference>
<keyword evidence="6" id="KW-1185">Reference proteome</keyword>
<keyword evidence="3 5" id="KW-0067">ATP-binding</keyword>
<comment type="caution">
    <text evidence="5">The sequence shown here is derived from an EMBL/GenBank/DDBJ whole genome shotgun (WGS) entry which is preliminary data.</text>
</comment>
<dbReference type="SMART" id="SM00382">
    <property type="entry name" value="AAA"/>
    <property type="match status" value="1"/>
</dbReference>
<feature type="domain" description="ABC transporter" evidence="4">
    <location>
        <begin position="4"/>
        <end position="239"/>
    </location>
</feature>
<dbReference type="InterPro" id="IPR003439">
    <property type="entry name" value="ABC_transporter-like_ATP-bd"/>
</dbReference>
<proteinExistence type="predicted"/>
<evidence type="ECO:0000259" key="4">
    <source>
        <dbReference type="PROSITE" id="PS50893"/>
    </source>
</evidence>
<organism evidence="5 6">
    <name type="scientific">Jiangella mangrovi</name>
    <dbReference type="NCBI Taxonomy" id="1524084"/>
    <lineage>
        <taxon>Bacteria</taxon>
        <taxon>Bacillati</taxon>
        <taxon>Actinomycetota</taxon>
        <taxon>Actinomycetes</taxon>
        <taxon>Jiangellales</taxon>
        <taxon>Jiangellaceae</taxon>
        <taxon>Jiangella</taxon>
    </lineage>
</organism>
<evidence type="ECO:0000313" key="5">
    <source>
        <dbReference type="EMBL" id="MBB5787261.1"/>
    </source>
</evidence>
<dbReference type="FunFam" id="3.40.50.300:FF:000134">
    <property type="entry name" value="Iron-enterobactin ABC transporter ATP-binding protein"/>
    <property type="match status" value="1"/>
</dbReference>
<sequence length="268" mass="28075">MTALTVDAVGVTLLERRVVDGVSLAVPAGTWLTLVGPNGAGKSTLLRAVSGAVAFDGSIAFDGVEVARLRSRDRARLVAVVPQDPARPEGMTVLDYVLLGRTPYIPYLGTESAEDLAVAGELLDTLELRALSGRLVTELSGGEFQRTVLARALAQQAPVLLLDEPTSSLDLGHAQQVLELVDELRASRGLTVVSALHDLTTAGQFADHLVLLVDGRVVAQGSAQEVLTEDLISAHYGARVRVLTDPQGGVVVVPLRPGRSARDIGGVA</sequence>
<reference evidence="5 6" key="1">
    <citation type="submission" date="2020-08" db="EMBL/GenBank/DDBJ databases">
        <title>Sequencing the genomes of 1000 actinobacteria strains.</title>
        <authorList>
            <person name="Klenk H.-P."/>
        </authorList>
    </citation>
    <scope>NUCLEOTIDE SEQUENCE [LARGE SCALE GENOMIC DNA]</scope>
    <source>
        <strain evidence="5 6">DSM 102122</strain>
    </source>
</reference>
<name>A0A7W9GP99_9ACTN</name>
<gene>
    <name evidence="5" type="ORF">HD601_001836</name>
</gene>
<dbReference type="GO" id="GO:0016887">
    <property type="term" value="F:ATP hydrolysis activity"/>
    <property type="evidence" value="ECO:0007669"/>
    <property type="project" value="InterPro"/>
</dbReference>
<dbReference type="InterPro" id="IPR027417">
    <property type="entry name" value="P-loop_NTPase"/>
</dbReference>
<dbReference type="Gene3D" id="3.40.50.300">
    <property type="entry name" value="P-loop containing nucleotide triphosphate hydrolases"/>
    <property type="match status" value="1"/>
</dbReference>
<keyword evidence="1" id="KW-0813">Transport</keyword>
<dbReference type="CDD" id="cd03214">
    <property type="entry name" value="ABC_Iron-Siderophores_B12_Hemin"/>
    <property type="match status" value="1"/>
</dbReference>
<accession>A0A7W9GP99</accession>
<dbReference type="Proteomes" id="UP000542813">
    <property type="component" value="Unassembled WGS sequence"/>
</dbReference>
<dbReference type="Pfam" id="PF00005">
    <property type="entry name" value="ABC_tran"/>
    <property type="match status" value="1"/>
</dbReference>
<protein>
    <submittedName>
        <fullName evidence="5">Iron complex transport system ATP-binding protein</fullName>
    </submittedName>
</protein>
<evidence type="ECO:0000256" key="3">
    <source>
        <dbReference type="ARBA" id="ARBA00022840"/>
    </source>
</evidence>
<dbReference type="EMBL" id="JACHMM010000001">
    <property type="protein sequence ID" value="MBB5787261.1"/>
    <property type="molecule type" value="Genomic_DNA"/>
</dbReference>
<dbReference type="SUPFAM" id="SSF52540">
    <property type="entry name" value="P-loop containing nucleoside triphosphate hydrolases"/>
    <property type="match status" value="1"/>
</dbReference>
<dbReference type="GO" id="GO:0005524">
    <property type="term" value="F:ATP binding"/>
    <property type="evidence" value="ECO:0007669"/>
    <property type="project" value="UniProtKB-KW"/>
</dbReference>
<keyword evidence="2" id="KW-0547">Nucleotide-binding</keyword>
<dbReference type="PANTHER" id="PTHR42794">
    <property type="entry name" value="HEMIN IMPORT ATP-BINDING PROTEIN HMUV"/>
    <property type="match status" value="1"/>
</dbReference>
<evidence type="ECO:0000313" key="6">
    <source>
        <dbReference type="Proteomes" id="UP000542813"/>
    </source>
</evidence>
<dbReference type="PROSITE" id="PS50893">
    <property type="entry name" value="ABC_TRANSPORTER_2"/>
    <property type="match status" value="1"/>
</dbReference>